<evidence type="ECO:0000256" key="6">
    <source>
        <dbReference type="ARBA" id="ARBA00022605"/>
    </source>
</evidence>
<dbReference type="PANTHER" id="PTHR42690">
    <property type="entry name" value="THREONINE SYNTHASE FAMILY MEMBER"/>
    <property type="match status" value="1"/>
</dbReference>
<keyword evidence="6" id="KW-0028">Amino-acid biosynthesis</keyword>
<comment type="cofactor">
    <cofactor evidence="1 12">
        <name>pyridoxal 5'-phosphate</name>
        <dbReference type="ChEBI" id="CHEBI:597326"/>
    </cofactor>
</comment>
<keyword evidence="8 12" id="KW-0663">Pyridoxal phosphate</keyword>
<dbReference type="GO" id="GO:0004795">
    <property type="term" value="F:threonine synthase activity"/>
    <property type="evidence" value="ECO:0007669"/>
    <property type="project" value="UniProtKB-UniRule"/>
</dbReference>
<evidence type="ECO:0000313" key="15">
    <source>
        <dbReference type="EMBL" id="OGG93290.1"/>
    </source>
</evidence>
<reference evidence="15 16" key="1">
    <citation type="journal article" date="2016" name="Nat. Commun.">
        <title>Thousands of microbial genomes shed light on interconnected biogeochemical processes in an aquifer system.</title>
        <authorList>
            <person name="Anantharaman K."/>
            <person name="Brown C.T."/>
            <person name="Hug L.A."/>
            <person name="Sharon I."/>
            <person name="Castelle C.J."/>
            <person name="Probst A.J."/>
            <person name="Thomas B.C."/>
            <person name="Singh A."/>
            <person name="Wilkins M.J."/>
            <person name="Karaoz U."/>
            <person name="Brodie E.L."/>
            <person name="Williams K.H."/>
            <person name="Hubbard S.S."/>
            <person name="Banfield J.F."/>
        </authorList>
    </citation>
    <scope>NUCLEOTIDE SEQUENCE [LARGE SCALE GENOMIC DNA]</scope>
</reference>
<evidence type="ECO:0000256" key="10">
    <source>
        <dbReference type="ARBA" id="ARBA00049144"/>
    </source>
</evidence>
<dbReference type="Pfam" id="PF00291">
    <property type="entry name" value="PALP"/>
    <property type="match status" value="1"/>
</dbReference>
<dbReference type="PROSITE" id="PS00165">
    <property type="entry name" value="DEHYDRATASE_SER_THR"/>
    <property type="match status" value="1"/>
</dbReference>
<dbReference type="InterPro" id="IPR051166">
    <property type="entry name" value="Threonine_Synthase"/>
</dbReference>
<evidence type="ECO:0000256" key="1">
    <source>
        <dbReference type="ARBA" id="ARBA00001933"/>
    </source>
</evidence>
<name>A0A1F6G5A2_9PROT</name>
<dbReference type="Pfam" id="PF14821">
    <property type="entry name" value="Thr_synth_N"/>
    <property type="match status" value="1"/>
</dbReference>
<evidence type="ECO:0000256" key="5">
    <source>
        <dbReference type="ARBA" id="ARBA00018679"/>
    </source>
</evidence>
<evidence type="ECO:0000256" key="7">
    <source>
        <dbReference type="ARBA" id="ARBA00022697"/>
    </source>
</evidence>
<dbReference type="GO" id="GO:0009088">
    <property type="term" value="P:threonine biosynthetic process"/>
    <property type="evidence" value="ECO:0007669"/>
    <property type="project" value="UniProtKB-UniRule"/>
</dbReference>
<evidence type="ECO:0000256" key="9">
    <source>
        <dbReference type="ARBA" id="ARBA00023239"/>
    </source>
</evidence>
<dbReference type="Gene3D" id="3.90.1380.10">
    <property type="entry name" value="Threonine synthase, N-terminal domain"/>
    <property type="match status" value="1"/>
</dbReference>
<dbReference type="SUPFAM" id="SSF53686">
    <property type="entry name" value="Tryptophan synthase beta subunit-like PLP-dependent enzymes"/>
    <property type="match status" value="1"/>
</dbReference>
<dbReference type="Gene3D" id="3.40.50.1100">
    <property type="match status" value="2"/>
</dbReference>
<dbReference type="InterPro" id="IPR001926">
    <property type="entry name" value="TrpB-like_PALP"/>
</dbReference>
<dbReference type="STRING" id="1817772.A2527_13685"/>
<keyword evidence="7" id="KW-0791">Threonine biosynthesis</keyword>
<dbReference type="InterPro" id="IPR037158">
    <property type="entry name" value="Thr_synth_N_sf"/>
</dbReference>
<dbReference type="NCBIfam" id="TIGR00260">
    <property type="entry name" value="thrC"/>
    <property type="match status" value="1"/>
</dbReference>
<evidence type="ECO:0000256" key="11">
    <source>
        <dbReference type="NCBIfam" id="TIGR00260"/>
    </source>
</evidence>
<dbReference type="GO" id="GO:0030170">
    <property type="term" value="F:pyridoxal phosphate binding"/>
    <property type="evidence" value="ECO:0007669"/>
    <property type="project" value="InterPro"/>
</dbReference>
<dbReference type="CDD" id="cd01560">
    <property type="entry name" value="Thr-synth_2"/>
    <property type="match status" value="1"/>
</dbReference>
<sequence length="458" mass="50500">MKYISTRGGGESLSFSEVVLEGLARDGGLYLPESAPDLSGRLEELSQLRYQDLALEIFMPYMAPEFGAAEIAQLIEASYARFDHPSITPLKKAGDHWVLELFHGPTLAFKDLALQFLGNLFEALLKKSGGKLNIVGATSGDTGSAAIHGVRGKSGINIFILHPKGKVSPIQALQMTSVTDPNVFNIALEGTFDDCQNRVKDLFGDLAFKDQYQLAAVNSINWARVMAQIVYYFFAYFRWREKTGLPKVVFSVPTGNFGDIYAGFMAKAMGLPIQKLILATNENDILTRAFQAGDYSTKAVKPTISPSMDIQRASNFERFLYDLSGKNPSQVSAWMDQLKKLGAIHLSPELLTLANQEIEAHRADQVECLEVMGRYFKSGIALDPHTAVGMVAAEKSGYNEVICLATAHPAKFAEAYKLATGEEPKRPKSLEGIEERETRCLEVANDEKAIRNLIEERV</sequence>
<evidence type="ECO:0000313" key="16">
    <source>
        <dbReference type="Proteomes" id="UP000178449"/>
    </source>
</evidence>
<evidence type="ECO:0000256" key="2">
    <source>
        <dbReference type="ARBA" id="ARBA00004979"/>
    </source>
</evidence>
<proteinExistence type="inferred from homology"/>
<evidence type="ECO:0000259" key="14">
    <source>
        <dbReference type="Pfam" id="PF14821"/>
    </source>
</evidence>
<accession>A0A1F6G5A2</accession>
<evidence type="ECO:0000256" key="8">
    <source>
        <dbReference type="ARBA" id="ARBA00022898"/>
    </source>
</evidence>
<comment type="pathway">
    <text evidence="2">Amino-acid biosynthesis; L-threonine biosynthesis; L-threonine from L-aspartate: step 5/5.</text>
</comment>
<evidence type="ECO:0000259" key="13">
    <source>
        <dbReference type="Pfam" id="PF00291"/>
    </source>
</evidence>
<dbReference type="Proteomes" id="UP000178449">
    <property type="component" value="Unassembled WGS sequence"/>
</dbReference>
<keyword evidence="9" id="KW-0456">Lyase</keyword>
<comment type="catalytic activity">
    <reaction evidence="10">
        <text>O-phospho-L-homoserine + H2O = L-threonine + phosphate</text>
        <dbReference type="Rhea" id="RHEA:10840"/>
        <dbReference type="ChEBI" id="CHEBI:15377"/>
        <dbReference type="ChEBI" id="CHEBI:43474"/>
        <dbReference type="ChEBI" id="CHEBI:57590"/>
        <dbReference type="ChEBI" id="CHEBI:57926"/>
        <dbReference type="EC" id="4.2.3.1"/>
    </reaction>
</comment>
<comment type="caution">
    <text evidence="15">The sequence shown here is derived from an EMBL/GenBank/DDBJ whole genome shotgun (WGS) entry which is preliminary data.</text>
</comment>
<protein>
    <recommendedName>
        <fullName evidence="5 11">Threonine synthase</fullName>
        <ecNumber evidence="4 11">4.2.3.1</ecNumber>
    </recommendedName>
</protein>
<gene>
    <name evidence="15" type="ORF">A2527_13685</name>
</gene>
<dbReference type="InterPro" id="IPR036052">
    <property type="entry name" value="TrpB-like_PALP_sf"/>
</dbReference>
<feature type="domain" description="Threonine synthase N-terminal" evidence="14">
    <location>
        <begin position="2"/>
        <end position="79"/>
    </location>
</feature>
<feature type="modified residue" description="N6-(pyridoxal phosphate)lysine" evidence="12">
    <location>
        <position position="110"/>
    </location>
</feature>
<dbReference type="EC" id="4.2.3.1" evidence="4 11"/>
<feature type="domain" description="Tryptophan synthase beta chain-like PALP" evidence="13">
    <location>
        <begin position="97"/>
        <end position="316"/>
    </location>
</feature>
<comment type="similarity">
    <text evidence="3">Belongs to the threonine synthase family.</text>
</comment>
<evidence type="ECO:0000256" key="4">
    <source>
        <dbReference type="ARBA" id="ARBA00013028"/>
    </source>
</evidence>
<dbReference type="UniPathway" id="UPA00050">
    <property type="reaction ID" value="UER00065"/>
</dbReference>
<dbReference type="Pfam" id="PF24857">
    <property type="entry name" value="THR4_C"/>
    <property type="match status" value="1"/>
</dbReference>
<dbReference type="InterPro" id="IPR000634">
    <property type="entry name" value="Ser/Thr_deHydtase_PyrdxlP-BS"/>
</dbReference>
<dbReference type="InterPro" id="IPR029144">
    <property type="entry name" value="Thr_synth_N"/>
</dbReference>
<evidence type="ECO:0000256" key="12">
    <source>
        <dbReference type="PIRSR" id="PIRSR604450-51"/>
    </source>
</evidence>
<dbReference type="PANTHER" id="PTHR42690:SF1">
    <property type="entry name" value="THREONINE SYNTHASE-LIKE 2"/>
    <property type="match status" value="1"/>
</dbReference>
<organism evidence="15 16">
    <name type="scientific">Candidatus Lambdaproteobacteria bacterium RIFOXYD2_FULL_50_16</name>
    <dbReference type="NCBI Taxonomy" id="1817772"/>
    <lineage>
        <taxon>Bacteria</taxon>
        <taxon>Pseudomonadati</taxon>
        <taxon>Pseudomonadota</taxon>
        <taxon>Candidatus Lambdaproteobacteria</taxon>
    </lineage>
</organism>
<dbReference type="InterPro" id="IPR004450">
    <property type="entry name" value="Thr_synthase-like"/>
</dbReference>
<dbReference type="AlphaFoldDB" id="A0A1F6G5A2"/>
<evidence type="ECO:0000256" key="3">
    <source>
        <dbReference type="ARBA" id="ARBA00005517"/>
    </source>
</evidence>
<dbReference type="EMBL" id="MFNE01000052">
    <property type="protein sequence ID" value="OGG93290.1"/>
    <property type="molecule type" value="Genomic_DNA"/>
</dbReference>